<dbReference type="InterPro" id="IPR024047">
    <property type="entry name" value="MM3350-like_sf"/>
</dbReference>
<dbReference type="Proteomes" id="UP000277570">
    <property type="component" value="Unassembled WGS sequence"/>
</dbReference>
<dbReference type="SUPFAM" id="SSF159941">
    <property type="entry name" value="MM3350-like"/>
    <property type="match status" value="1"/>
</dbReference>
<name>A0ABY6SQA0_9CLOT</name>
<evidence type="ECO:0000313" key="1">
    <source>
        <dbReference type="EMBL" id="VDG69824.1"/>
    </source>
</evidence>
<evidence type="ECO:0000313" key="2">
    <source>
        <dbReference type="Proteomes" id="UP000277570"/>
    </source>
</evidence>
<comment type="caution">
    <text evidence="1">The sequence shown here is derived from an EMBL/GenBank/DDBJ whole genome shotgun (WGS) entry which is preliminary data.</text>
</comment>
<sequence length="442" mass="52242">MKGRCYYCNKELTARTIKRHINNCHNIKKIISDEINANKKTRNQFIISMKDKYNKDTYCIYLSIDENLQLQHLDKFVRDVWVECCGHLSSFYINGTRYDDNSNNLYQMNIKLKEILSIGDKFEYQYDFGSTTYIVLEVVDKIEVSKCHSQIEILARNDETDYPCSKCEEKAQYYHYRTGDFLCKTCADKLDEDDFEYETEELCEDYFNSPRDGVCGYVGDKNAELLYMPGNNNTYNISRKKPELEDGEFDFLNNGSYDYSNVADDLFDKLLSRAMSGDDNITDDDISNILDEELSNIHYNIFRETTNKFIKMFEKGVFSFELEKLLNGYTKRQIKEITENLNIKISSNSNKNTYLQKLNEMYSQCMKNEIYRMDEDKYNKLQKCIKNKGILNNLEENIQSYMFFMNKGMLFPAIHDEEPIFVMPSIMQDIFNNMNTLEVRKK</sequence>
<organism evidence="1 2">
    <name type="scientific">Clostridium carnis</name>
    <dbReference type="NCBI Taxonomy" id="1530"/>
    <lineage>
        <taxon>Bacteria</taxon>
        <taxon>Bacillati</taxon>
        <taxon>Bacillota</taxon>
        <taxon>Clostridia</taxon>
        <taxon>Eubacteriales</taxon>
        <taxon>Clostridiaceae</taxon>
        <taxon>Clostridium</taxon>
    </lineage>
</organism>
<accession>A0ABY6SQA0</accession>
<reference evidence="1 2" key="1">
    <citation type="submission" date="2018-11" db="EMBL/GenBank/DDBJ databases">
        <authorList>
            <consortium name="Pathogen Informatics"/>
        </authorList>
    </citation>
    <scope>NUCLEOTIDE SEQUENCE [LARGE SCALE GENOMIC DNA]</scope>
    <source>
        <strain evidence="1 2">NCTC10913</strain>
    </source>
</reference>
<proteinExistence type="predicted"/>
<protein>
    <submittedName>
        <fullName evidence="1">SecC motif-containing protein</fullName>
    </submittedName>
</protein>
<gene>
    <name evidence="1" type="ORF">NCTC10913_00463</name>
</gene>
<dbReference type="EMBL" id="UYIN01000001">
    <property type="protein sequence ID" value="VDG69824.1"/>
    <property type="molecule type" value="Genomic_DNA"/>
</dbReference>
<keyword evidence="2" id="KW-1185">Reference proteome</keyword>
<dbReference type="RefSeq" id="WP_125147713.1">
    <property type="nucleotide sequence ID" value="NZ_UYIN01000001.1"/>
</dbReference>